<dbReference type="Proteomes" id="UP000248745">
    <property type="component" value="Unassembled WGS sequence"/>
</dbReference>
<dbReference type="OrthoDB" id="1274094at2"/>
<organism evidence="1 2">
    <name type="scientific">Taibaiella soli</name>
    <dbReference type="NCBI Taxonomy" id="1649169"/>
    <lineage>
        <taxon>Bacteria</taxon>
        <taxon>Pseudomonadati</taxon>
        <taxon>Bacteroidota</taxon>
        <taxon>Chitinophagia</taxon>
        <taxon>Chitinophagales</taxon>
        <taxon>Chitinophagaceae</taxon>
        <taxon>Taibaiella</taxon>
    </lineage>
</organism>
<dbReference type="AlphaFoldDB" id="A0A2W2BY05"/>
<evidence type="ECO:0000313" key="1">
    <source>
        <dbReference type="EMBL" id="PZF72733.1"/>
    </source>
</evidence>
<proteinExistence type="predicted"/>
<reference evidence="1 2" key="1">
    <citation type="submission" date="2018-06" db="EMBL/GenBank/DDBJ databases">
        <title>Mucibacter soli gen. nov., sp. nov., a new member of the family Chitinophagaceae producing mucin.</title>
        <authorList>
            <person name="Kim M.-K."/>
            <person name="Park S."/>
            <person name="Kim T.-S."/>
            <person name="Joung Y."/>
            <person name="Han J.-H."/>
            <person name="Kim S.B."/>
        </authorList>
    </citation>
    <scope>NUCLEOTIDE SEQUENCE [LARGE SCALE GENOMIC DNA]</scope>
    <source>
        <strain evidence="1 2">R1-15</strain>
    </source>
</reference>
<dbReference type="RefSeq" id="WP_110999325.1">
    <property type="nucleotide sequence ID" value="NZ_QKTW01000017.1"/>
</dbReference>
<name>A0A2W2BY05_9BACT</name>
<sequence>MKKIIIVGILCFAELISCTGQQIKGGKKNKLLNQQSVMFEVFDIETFDKHKKNEVYEFYEGRNHVLQFGNYETGYVEQITYPDSLFFLYKEFYPGGSLKKTGLSFLRGNFYKGIWKFNDAAGRTTKEINYDLWFKFGWEEIRAFLKENNIDVEDQHTSISRTWEAGMRAVWWISYKIKRNDEFALRTITIDGYNGTVIKEDLEEFEK</sequence>
<dbReference type="EMBL" id="QKTW01000017">
    <property type="protein sequence ID" value="PZF72733.1"/>
    <property type="molecule type" value="Genomic_DNA"/>
</dbReference>
<evidence type="ECO:0000313" key="2">
    <source>
        <dbReference type="Proteomes" id="UP000248745"/>
    </source>
</evidence>
<comment type="caution">
    <text evidence="1">The sequence shown here is derived from an EMBL/GenBank/DDBJ whole genome shotgun (WGS) entry which is preliminary data.</text>
</comment>
<keyword evidence="2" id="KW-1185">Reference proteome</keyword>
<protein>
    <submittedName>
        <fullName evidence="1">Uncharacterized protein</fullName>
    </submittedName>
</protein>
<accession>A0A2W2BY05</accession>
<gene>
    <name evidence="1" type="ORF">DN068_12805</name>
</gene>